<feature type="chain" id="PRO_5025427871" evidence="1">
    <location>
        <begin position="18"/>
        <end position="97"/>
    </location>
</feature>
<proteinExistence type="predicted"/>
<sequence length="97" mass="10825">MFCLCLLLMQQCRTAHAVQQFWCIRNFSVQLTSSFSNVTGTSRRRNSECFGHACYTMLNLAYGFSTCFYSAGNCNVCRLPIAFGLKSTAFISCSCIA</sequence>
<evidence type="ECO:0000313" key="2">
    <source>
        <dbReference type="EMBL" id="MXU87537.1"/>
    </source>
</evidence>
<dbReference type="AlphaFoldDB" id="A0A6B0UDT1"/>
<dbReference type="EMBL" id="GIFC01005454">
    <property type="protein sequence ID" value="MXU87537.1"/>
    <property type="molecule type" value="Transcribed_RNA"/>
</dbReference>
<evidence type="ECO:0000256" key="1">
    <source>
        <dbReference type="SAM" id="SignalP"/>
    </source>
</evidence>
<organism evidence="2">
    <name type="scientific">Ixodes ricinus</name>
    <name type="common">Common tick</name>
    <name type="synonym">Acarus ricinus</name>
    <dbReference type="NCBI Taxonomy" id="34613"/>
    <lineage>
        <taxon>Eukaryota</taxon>
        <taxon>Metazoa</taxon>
        <taxon>Ecdysozoa</taxon>
        <taxon>Arthropoda</taxon>
        <taxon>Chelicerata</taxon>
        <taxon>Arachnida</taxon>
        <taxon>Acari</taxon>
        <taxon>Parasitiformes</taxon>
        <taxon>Ixodida</taxon>
        <taxon>Ixodoidea</taxon>
        <taxon>Ixodidae</taxon>
        <taxon>Ixodinae</taxon>
        <taxon>Ixodes</taxon>
    </lineage>
</organism>
<feature type="signal peptide" evidence="1">
    <location>
        <begin position="1"/>
        <end position="17"/>
    </location>
</feature>
<reference evidence="2" key="1">
    <citation type="submission" date="2019-12" db="EMBL/GenBank/DDBJ databases">
        <title>An insight into the sialome of adult female Ixodes ricinus ticks feeding for 6 days.</title>
        <authorList>
            <person name="Perner J."/>
            <person name="Ribeiro J.M.C."/>
        </authorList>
    </citation>
    <scope>NUCLEOTIDE SEQUENCE</scope>
    <source>
        <strain evidence="2">Semi-engorged</strain>
        <tissue evidence="2">Salivary glands</tissue>
    </source>
</reference>
<protein>
    <submittedName>
        <fullName evidence="2">Putative secreted protein</fullName>
    </submittedName>
</protein>
<accession>A0A6B0UDT1</accession>
<keyword evidence="1" id="KW-0732">Signal</keyword>
<name>A0A6B0UDT1_IXORI</name>